<dbReference type="InterPro" id="IPR013088">
    <property type="entry name" value="Znf_NHR/GATA"/>
</dbReference>
<dbReference type="InterPro" id="IPR045280">
    <property type="entry name" value="TIFY-like"/>
</dbReference>
<comment type="caution">
    <text evidence="3">The sequence shown here is derived from an EMBL/GenBank/DDBJ whole genome shotgun (WGS) entry which is preliminary data.</text>
</comment>
<feature type="region of interest" description="Disordered" evidence="1">
    <location>
        <begin position="1"/>
        <end position="20"/>
    </location>
</feature>
<dbReference type="EMBL" id="PYDT01000011">
    <property type="protein sequence ID" value="THU45236.1"/>
    <property type="molecule type" value="Genomic_DNA"/>
</dbReference>
<accession>A0A4V4H2Q1</accession>
<dbReference type="Gene3D" id="3.30.50.10">
    <property type="entry name" value="Erythroid Transcription Factor GATA-1, subunit A"/>
    <property type="match status" value="1"/>
</dbReference>
<name>A0A4V4H2Q1_MUSBA</name>
<protein>
    <recommendedName>
        <fullName evidence="2">GATA-type domain-containing protein</fullName>
    </recommendedName>
</protein>
<dbReference type="SUPFAM" id="SSF57716">
    <property type="entry name" value="Glucocorticoid receptor-like (DNA-binding domain)"/>
    <property type="match status" value="1"/>
</dbReference>
<feature type="domain" description="GATA-type" evidence="2">
    <location>
        <begin position="20"/>
        <end position="73"/>
    </location>
</feature>
<keyword evidence="4" id="KW-1185">Reference proteome</keyword>
<dbReference type="AlphaFoldDB" id="A0A4V4H2Q1"/>
<dbReference type="InterPro" id="IPR000679">
    <property type="entry name" value="Znf_GATA"/>
</dbReference>
<evidence type="ECO:0000256" key="1">
    <source>
        <dbReference type="SAM" id="MobiDB-lite"/>
    </source>
</evidence>
<evidence type="ECO:0000313" key="4">
    <source>
        <dbReference type="Proteomes" id="UP000317650"/>
    </source>
</evidence>
<sequence length="143" mass="15835">MQFEQDQDLEVHDNTGDDRSEVPPRCIRCGISANATPHMRRGPEGPRTLCNACGIAWTKDSSVSDLHQDSFQANTQLNQVVAQTHGPWSLGLDGNLKKSCWSCGWPMIEARVSEDVLPNDTQKLLSGSTGDEGYFFFNQPEPL</sequence>
<feature type="compositionally biased region" description="Basic and acidic residues" evidence="1">
    <location>
        <begin position="9"/>
        <end position="20"/>
    </location>
</feature>
<proteinExistence type="predicted"/>
<evidence type="ECO:0000259" key="2">
    <source>
        <dbReference type="SMART" id="SM00401"/>
    </source>
</evidence>
<dbReference type="STRING" id="52838.A0A4V4H2Q1"/>
<dbReference type="SMART" id="SM00401">
    <property type="entry name" value="ZnF_GATA"/>
    <property type="match status" value="1"/>
</dbReference>
<organism evidence="3 4">
    <name type="scientific">Musa balbisiana</name>
    <name type="common">Banana</name>
    <dbReference type="NCBI Taxonomy" id="52838"/>
    <lineage>
        <taxon>Eukaryota</taxon>
        <taxon>Viridiplantae</taxon>
        <taxon>Streptophyta</taxon>
        <taxon>Embryophyta</taxon>
        <taxon>Tracheophyta</taxon>
        <taxon>Spermatophyta</taxon>
        <taxon>Magnoliopsida</taxon>
        <taxon>Liliopsida</taxon>
        <taxon>Zingiberales</taxon>
        <taxon>Musaceae</taxon>
        <taxon>Musa</taxon>
    </lineage>
</organism>
<dbReference type="Pfam" id="PF00320">
    <property type="entry name" value="GATA"/>
    <property type="match status" value="1"/>
</dbReference>
<dbReference type="Proteomes" id="UP000317650">
    <property type="component" value="Chromosome 2"/>
</dbReference>
<reference evidence="3 4" key="1">
    <citation type="journal article" date="2019" name="Nat. Plants">
        <title>Genome sequencing of Musa balbisiana reveals subgenome evolution and function divergence in polyploid bananas.</title>
        <authorList>
            <person name="Yao X."/>
        </authorList>
    </citation>
    <scope>NUCLEOTIDE SEQUENCE [LARGE SCALE GENOMIC DNA]</scope>
    <source>
        <strain evidence="4">cv. DH-PKW</strain>
        <tissue evidence="3">Leaves</tissue>
    </source>
</reference>
<dbReference type="PANTHER" id="PTHR46125:SF20">
    <property type="entry name" value="GATA TRANSCRIPTION FACTOR 25"/>
    <property type="match status" value="1"/>
</dbReference>
<dbReference type="GO" id="GO:0006355">
    <property type="term" value="P:regulation of DNA-templated transcription"/>
    <property type="evidence" value="ECO:0007669"/>
    <property type="project" value="InterPro"/>
</dbReference>
<dbReference type="GO" id="GO:0043565">
    <property type="term" value="F:sequence-specific DNA binding"/>
    <property type="evidence" value="ECO:0007669"/>
    <property type="project" value="InterPro"/>
</dbReference>
<evidence type="ECO:0000313" key="3">
    <source>
        <dbReference type="EMBL" id="THU45236.1"/>
    </source>
</evidence>
<dbReference type="PANTHER" id="PTHR46125">
    <property type="entry name" value="GATA TRANSCRIPTION FACTOR 28"/>
    <property type="match status" value="1"/>
</dbReference>
<gene>
    <name evidence="3" type="ORF">C4D60_Mb02t15720</name>
</gene>
<dbReference type="GO" id="GO:0008270">
    <property type="term" value="F:zinc ion binding"/>
    <property type="evidence" value="ECO:0007669"/>
    <property type="project" value="InterPro"/>
</dbReference>